<organism evidence="1 2">
    <name type="scientific">Dysgonomonas termitidis</name>
    <dbReference type="NCBI Taxonomy" id="1516126"/>
    <lineage>
        <taxon>Bacteria</taxon>
        <taxon>Pseudomonadati</taxon>
        <taxon>Bacteroidota</taxon>
        <taxon>Bacteroidia</taxon>
        <taxon>Bacteroidales</taxon>
        <taxon>Dysgonomonadaceae</taxon>
        <taxon>Dysgonomonas</taxon>
    </lineage>
</organism>
<dbReference type="Pfam" id="PF05717">
    <property type="entry name" value="TnpB_IS66"/>
    <property type="match status" value="1"/>
</dbReference>
<dbReference type="PANTHER" id="PTHR36455">
    <property type="match status" value="1"/>
</dbReference>
<comment type="caution">
    <text evidence="1">The sequence shown here is derived from an EMBL/GenBank/DDBJ whole genome shotgun (WGS) entry which is preliminary data.</text>
</comment>
<protein>
    <submittedName>
        <fullName evidence="1">IS66 family insertion sequence element accessory protein TnpB</fullName>
    </submittedName>
</protein>
<evidence type="ECO:0000313" key="1">
    <source>
        <dbReference type="EMBL" id="MFC4672344.1"/>
    </source>
</evidence>
<dbReference type="PANTHER" id="PTHR36455:SF1">
    <property type="entry name" value="BLR8292 PROTEIN"/>
    <property type="match status" value="1"/>
</dbReference>
<dbReference type="EMBL" id="JBHSGN010000008">
    <property type="protein sequence ID" value="MFC4672344.1"/>
    <property type="molecule type" value="Genomic_DNA"/>
</dbReference>
<dbReference type="InterPro" id="IPR008878">
    <property type="entry name" value="Transposase_IS66_Orf2"/>
</dbReference>
<accession>A0ABV9KR97</accession>
<keyword evidence="2" id="KW-1185">Reference proteome</keyword>
<evidence type="ECO:0000313" key="2">
    <source>
        <dbReference type="Proteomes" id="UP001596023"/>
    </source>
</evidence>
<reference evidence="2" key="1">
    <citation type="journal article" date="2019" name="Int. J. Syst. Evol. Microbiol.">
        <title>The Global Catalogue of Microorganisms (GCM) 10K type strain sequencing project: providing services to taxonomists for standard genome sequencing and annotation.</title>
        <authorList>
            <consortium name="The Broad Institute Genomics Platform"/>
            <consortium name="The Broad Institute Genome Sequencing Center for Infectious Disease"/>
            <person name="Wu L."/>
            <person name="Ma J."/>
        </authorList>
    </citation>
    <scope>NUCLEOTIDE SEQUENCE [LARGE SCALE GENOMIC DNA]</scope>
    <source>
        <strain evidence="2">CCUG 66188</strain>
    </source>
</reference>
<sequence length="135" mass="15607">MFCLNDSMRYFLCPGSTDMRKGMFSLSGLIREKMGGDVRNGDVYIFCNKRKTKIKLLHAECGGLVLYEKLLEEGTFKLPAYNPETKSYPMTWNDLVVMVQGINEDPRQGRQRRLTDLKKHWQTTENKSPSPCISY</sequence>
<dbReference type="RefSeq" id="WP_379993516.1">
    <property type="nucleotide sequence ID" value="NZ_JBHSGN010000008.1"/>
</dbReference>
<dbReference type="NCBIfam" id="NF033819">
    <property type="entry name" value="IS66_TnpB"/>
    <property type="match status" value="1"/>
</dbReference>
<dbReference type="Proteomes" id="UP001596023">
    <property type="component" value="Unassembled WGS sequence"/>
</dbReference>
<proteinExistence type="predicted"/>
<name>A0ABV9KR97_9BACT</name>
<gene>
    <name evidence="1" type="primary">tnpB</name>
    <name evidence="1" type="ORF">ACFO6W_01415</name>
</gene>